<accession>A0ABX0AW16</accession>
<comment type="caution">
    <text evidence="1">The sequence shown here is derived from an EMBL/GenBank/DDBJ whole genome shotgun (WGS) entry which is preliminary data.</text>
</comment>
<dbReference type="RefSeq" id="WP_162120707.1">
    <property type="nucleotide sequence ID" value="NZ_CAWPJS010000048.1"/>
</dbReference>
<keyword evidence="2" id="KW-1185">Reference proteome</keyword>
<protein>
    <submittedName>
        <fullName evidence="1">N-acetyltransferase</fullName>
    </submittedName>
</protein>
<evidence type="ECO:0000313" key="2">
    <source>
        <dbReference type="Proteomes" id="UP000466619"/>
    </source>
</evidence>
<reference evidence="1 2" key="1">
    <citation type="submission" date="2019-12" db="EMBL/GenBank/DDBJ databases">
        <title>Engineering Photorhabdus to improve their lethality against agricultural pests.</title>
        <authorList>
            <person name="Machado R.A.R."/>
        </authorList>
    </citation>
    <scope>NUCLEOTIDE SEQUENCE [LARGE SCALE GENOMIC DNA]</scope>
    <source>
        <strain evidence="1 2">M-CN4</strain>
    </source>
</reference>
<gene>
    <name evidence="1" type="ORF">GPY48_18045</name>
</gene>
<dbReference type="Gene3D" id="3.40.630.30">
    <property type="match status" value="1"/>
</dbReference>
<dbReference type="SUPFAM" id="SSF55729">
    <property type="entry name" value="Acyl-CoA N-acyltransferases (Nat)"/>
    <property type="match status" value="1"/>
</dbReference>
<proteinExistence type="predicted"/>
<dbReference type="Proteomes" id="UP000466619">
    <property type="component" value="Unassembled WGS sequence"/>
</dbReference>
<dbReference type="EMBL" id="WSFC01000048">
    <property type="protein sequence ID" value="NDL05027.1"/>
    <property type="molecule type" value="Genomic_DNA"/>
</dbReference>
<dbReference type="InterPro" id="IPR016181">
    <property type="entry name" value="Acyl_CoA_acyltransferase"/>
</dbReference>
<organism evidence="1 2">
    <name type="scientific">Photorhabdus bodei</name>
    <dbReference type="NCBI Taxonomy" id="2029681"/>
    <lineage>
        <taxon>Bacteria</taxon>
        <taxon>Pseudomonadati</taxon>
        <taxon>Pseudomonadota</taxon>
        <taxon>Gammaproteobacteria</taxon>
        <taxon>Enterobacterales</taxon>
        <taxon>Morganellaceae</taxon>
        <taxon>Photorhabdus</taxon>
    </lineage>
</organism>
<sequence>MNVYNKIVPDEFDVPLLVYGNGFILQPLSPKYANIDYEAVMESRPILKDIFSDDWPDDIKSWEDNLRYIEEDYSDFQQRIGFSYIILDPSESRCLGCVYIFPSLFEGYDVAIYYWLHINILNSALAYEIETFIRKWVQEHWCIPHPAYPGRDIPWPEWLQRERKTFAGTIANSTDVSK</sequence>
<evidence type="ECO:0000313" key="1">
    <source>
        <dbReference type="EMBL" id="NDL05027.1"/>
    </source>
</evidence>
<name>A0ABX0AW16_9GAMM</name>